<dbReference type="Pfam" id="PF23036">
    <property type="entry name" value="TRAPPC10_1st"/>
    <property type="match status" value="2"/>
</dbReference>
<dbReference type="InterPro" id="IPR045126">
    <property type="entry name" value="TRAPPC10/Trs130"/>
</dbReference>
<feature type="compositionally biased region" description="Acidic residues" evidence="4">
    <location>
        <begin position="681"/>
        <end position="690"/>
    </location>
</feature>
<dbReference type="InterPro" id="IPR022233">
    <property type="entry name" value="TRAPPC10/Trs130_C"/>
</dbReference>
<feature type="compositionally biased region" description="Basic and acidic residues" evidence="4">
    <location>
        <begin position="692"/>
        <end position="701"/>
    </location>
</feature>
<feature type="compositionally biased region" description="Polar residues" evidence="4">
    <location>
        <begin position="185"/>
        <end position="207"/>
    </location>
</feature>
<dbReference type="Pfam" id="PF23274">
    <property type="entry name" value="DUF7077"/>
    <property type="match status" value="1"/>
</dbReference>
<dbReference type="InterPro" id="IPR056916">
    <property type="entry name" value="NTS_TR130"/>
</dbReference>
<dbReference type="InterPro" id="IPR056913">
    <property type="entry name" value="TRAPPC10/Trs130_N"/>
</dbReference>
<organism evidence="9 10">
    <name type="scientific">Beauveria bassiana D1-5</name>
    <dbReference type="NCBI Taxonomy" id="1245745"/>
    <lineage>
        <taxon>Eukaryota</taxon>
        <taxon>Fungi</taxon>
        <taxon>Dikarya</taxon>
        <taxon>Ascomycota</taxon>
        <taxon>Pezizomycotina</taxon>
        <taxon>Sordariomycetes</taxon>
        <taxon>Hypocreomycetidae</taxon>
        <taxon>Hypocreales</taxon>
        <taxon>Cordycipitaceae</taxon>
        <taxon>Beauveria</taxon>
    </lineage>
</organism>
<dbReference type="Proteomes" id="UP000030106">
    <property type="component" value="Unassembled WGS sequence"/>
</dbReference>
<feature type="region of interest" description="Disordered" evidence="4">
    <location>
        <begin position="681"/>
        <end position="706"/>
    </location>
</feature>
<dbReference type="EMBL" id="ANFO01000641">
    <property type="protein sequence ID" value="KGQ07770.1"/>
    <property type="molecule type" value="Genomic_DNA"/>
</dbReference>
<feature type="domain" description="TRAPPC10/Trs130 C-terminal" evidence="5">
    <location>
        <begin position="1327"/>
        <end position="1498"/>
    </location>
</feature>
<name>A0A0A2VNQ2_BEABA</name>
<evidence type="ECO:0000313" key="9">
    <source>
        <dbReference type="EMBL" id="KGQ07770.1"/>
    </source>
</evidence>
<evidence type="ECO:0000256" key="3">
    <source>
        <dbReference type="ARBA" id="ARBA00023034"/>
    </source>
</evidence>
<keyword evidence="3" id="KW-0333">Golgi apparatus</keyword>
<evidence type="ECO:0000313" key="10">
    <source>
        <dbReference type="Proteomes" id="UP000030106"/>
    </source>
</evidence>
<proteinExistence type="predicted"/>
<feature type="domain" description="DUF7077" evidence="7">
    <location>
        <begin position="998"/>
        <end position="1119"/>
    </location>
</feature>
<gene>
    <name evidence="9" type="ORF">BBAD15_g6906</name>
</gene>
<feature type="region of interest" description="Disordered" evidence="4">
    <location>
        <begin position="185"/>
        <end position="228"/>
    </location>
</feature>
<dbReference type="GO" id="GO:0005829">
    <property type="term" value="C:cytosol"/>
    <property type="evidence" value="ECO:0007669"/>
    <property type="project" value="GOC"/>
</dbReference>
<keyword evidence="2" id="KW-0813">Transport</keyword>
<feature type="region of interest" description="Disordered" evidence="4">
    <location>
        <begin position="61"/>
        <end position="81"/>
    </location>
</feature>
<dbReference type="PANTHER" id="PTHR13251:SF3">
    <property type="entry name" value="TRAFFICKING PROTEIN PARTICLE COMPLEX SUBUNIT 10"/>
    <property type="match status" value="1"/>
</dbReference>
<dbReference type="Pfam" id="PF24965">
    <property type="entry name" value="TRS130_4HB"/>
    <property type="match status" value="1"/>
</dbReference>
<dbReference type="GO" id="GO:0006891">
    <property type="term" value="P:intra-Golgi vesicle-mediated transport"/>
    <property type="evidence" value="ECO:0007669"/>
    <property type="project" value="TreeGrafter"/>
</dbReference>
<accession>A0A0A2VNQ2</accession>
<sequence>MEQQASTSKVTVEYFDPHNVYELLKPGLIPRLPLHNLHWQSHSGPLRSIDTLHIELVDGGKLHQDEKPTPPKQPAVSDAKDDGFQTQVVGGQTENTEATEIKSVAVKGAASRRHQIPGLRRTPYLKVLLVRCDDNDSYKNTVRSEVREWIKQHTPPTTSSKKASNQEKHDAYEWLILHVVIPNTAASTQPRSTGKTEGSTDKSTTSRWRPGSTPLLEKFRSDFNSSSKSAPDRIAQIRIGINDVPYDMLPRVVPAVPSGYNETEQDAEKAWNELVNKLKNLILSSFDKRVTQYEEDIKEKDTQRTLPGWNFCTFFILKEGLALGFENVGLVEDALVGYDELNVGLELVLAEQAEIGEPESHGGAMLPFSDDLRNIARKALAEASGSSNDEEAVDMQSANKSAVNVDDIPISPAKKAYRDMILANKVSVFDFRCYIFSRQIALLLRQANTSVTREQLLSRLKEQQESILHGVAPLAKATPHKEDDTENLTILAQVCRRTLEFIPSLSNVMRHDIITSLSADSPENKEQFSVEAYQVIDNLVSSFAFSVTQQILAQTATKALPIPPSSLPPTDGVEQKASIPEPKTMMHPARNSSLNERSPRPPPSPGFPGPGRASVAPAGDGQSSQFLKVGIEELAAGRAELYMMSRSILQRLGKIRGWSAGWDEAPIVHDSGIEALDEIDLDDDNNDSNDNDSTHNEKKLNAETTPTSAGIRSQLLISAMDNSQDFYRLYEIMTDKALRHYTVADQHGAVQTAIADLAILKFSLKEYAAAKSYFDKALQYFGESGWSMIELSMLVMYLQCLNERNANLEYVRAALKLLKMSSSAELSRIQDSSARQLRPRQESEDSPIKGIVAKLCDLASSLRSDVRSPLPLFFTNIDILGTPKYEEGRDGCAVSIGIWSLLPDDITLDKVQLKVSGVDEGPVKDLTFANKGAVVLKPGKNKLSVYTNSVIAGKYKVNHFGLHSSRIFLHYDADVNTSQPLTSAIFKQPELTLYQHADALDVDLQATKHTSLDKNNSLDLSISTGWNTLKHCEVRIKPSSGGLRLLTTEAIVVDSSLELAKPPESGLFLFNAMTPQTSVTLRFPFSTELDLDDVFAKVEVTYVTDADESYHLAKTFSVPVALAVGVNVQDVFKHNALFSRFNVTTATSGPLRLYKSELLDSELFSATSGMAAAAAPPVMVFPKQSASILYRIHRNNDSRIATSAAKTMYLKLHYTQLETEVADLIRTSVSEALRAASLAPYVRAVVASLAKDLKRSLQPCDLERAALLGAVSTSFLHGIPWEKRLHGLAPGPTVHRLAACLHQWQAEHKRLALAAASAAPSSSILIPVEVPSLTIVHTADIRLRRPLPATINNDAASDSAATPTVFLNQVLHATLHLKWTRIWDTESPRADDLEFSYDVSASAESWLIGGRRKGHFVIPGCTDDDDNAVSSSTPATEAEIPLILIPQKEGWLPYPSVDIREINPDPPPRGGVESAGHAAPGHNIEVDWKNLGETVRVVSDKQALTVSLDASGPAGGPLVFESESRPMVKGIRIVA</sequence>
<dbReference type="InterPro" id="IPR055505">
    <property type="entry name" value="DUF7077"/>
</dbReference>
<evidence type="ECO:0000256" key="1">
    <source>
        <dbReference type="ARBA" id="ARBA00004555"/>
    </source>
</evidence>
<evidence type="ECO:0000259" key="8">
    <source>
        <dbReference type="Pfam" id="PF24967"/>
    </source>
</evidence>
<feature type="region of interest" description="Disordered" evidence="4">
    <location>
        <begin position="560"/>
        <end position="621"/>
    </location>
</feature>
<evidence type="ECO:0000259" key="5">
    <source>
        <dbReference type="Pfam" id="PF12584"/>
    </source>
</evidence>
<dbReference type="OrthoDB" id="10256906at2759"/>
<dbReference type="Pfam" id="PF12584">
    <property type="entry name" value="TRAPPC10"/>
    <property type="match status" value="1"/>
</dbReference>
<comment type="subcellular location">
    <subcellularLocation>
        <location evidence="1">Golgi apparatus</location>
    </subcellularLocation>
</comment>
<feature type="domain" description="TRAPPC10/Trs130 N-terminal" evidence="6">
    <location>
        <begin position="107"/>
        <end position="237"/>
    </location>
</feature>
<comment type="caution">
    <text evidence="9">The sequence shown here is derived from an EMBL/GenBank/DDBJ whole genome shotgun (WGS) entry which is preliminary data.</text>
</comment>
<dbReference type="GO" id="GO:1990071">
    <property type="term" value="C:TRAPPII protein complex"/>
    <property type="evidence" value="ECO:0007669"/>
    <property type="project" value="InterPro"/>
</dbReference>
<protein>
    <submittedName>
        <fullName evidence="9">Trafficking protein particle complex subunit 10</fullName>
    </submittedName>
</protein>
<evidence type="ECO:0000259" key="6">
    <source>
        <dbReference type="Pfam" id="PF23036"/>
    </source>
</evidence>
<dbReference type="HOGENOM" id="CLU_001428_1_1_1"/>
<dbReference type="PANTHER" id="PTHR13251">
    <property type="entry name" value="EPILEPSY HOLOPROSENCEPHALY CANDIDATE 1/TMEM1"/>
    <property type="match status" value="1"/>
</dbReference>
<dbReference type="STRING" id="1245745.A0A0A2VNQ2"/>
<evidence type="ECO:0000256" key="4">
    <source>
        <dbReference type="SAM" id="MobiDB-lite"/>
    </source>
</evidence>
<evidence type="ECO:0000256" key="2">
    <source>
        <dbReference type="ARBA" id="ARBA00022448"/>
    </source>
</evidence>
<feature type="domain" description="TRAPPC10/Trs130 N-terminal" evidence="6">
    <location>
        <begin position="262"/>
        <end position="447"/>
    </location>
</feature>
<reference evidence="9 10" key="1">
    <citation type="submission" date="2012-10" db="EMBL/GenBank/DDBJ databases">
        <title>Genome sequencing and analysis of entomopathogenic fungi Beauveria bassiana D1-5.</title>
        <authorList>
            <person name="Li Q."/>
            <person name="Wang L."/>
            <person name="Zhang Z."/>
            <person name="Wang Q."/>
            <person name="Ren J."/>
            <person name="Wang M."/>
            <person name="Xu W."/>
            <person name="Wang J."/>
            <person name="Lu Y."/>
            <person name="Du Q."/>
            <person name="Sun Z."/>
        </authorList>
    </citation>
    <scope>NUCLEOTIDE SEQUENCE [LARGE SCALE GENOMIC DNA]</scope>
    <source>
        <strain evidence="9 10">D1-5</strain>
    </source>
</reference>
<feature type="domain" description="Trs130 NTS" evidence="8">
    <location>
        <begin position="710"/>
        <end position="812"/>
    </location>
</feature>
<evidence type="ECO:0000259" key="7">
    <source>
        <dbReference type="Pfam" id="PF23274"/>
    </source>
</evidence>
<dbReference type="eggNOG" id="KOG1931">
    <property type="taxonomic scope" value="Eukaryota"/>
</dbReference>
<dbReference type="Pfam" id="PF24967">
    <property type="entry name" value="NTS_TR130"/>
    <property type="match status" value="1"/>
</dbReference>
<dbReference type="GO" id="GO:0034498">
    <property type="term" value="P:early endosome to Golgi transport"/>
    <property type="evidence" value="ECO:0007669"/>
    <property type="project" value="TreeGrafter"/>
</dbReference>